<sequence length="384" mass="38433">MSALNDRHALIRSFTAVVLPLSFATACSTGPTDTAQPAETPTTVSPSPGDSRLFVVAGNDGSTETMDVATDGTVTVLTSAPGSVSPGIVRLADGAVAVADSSGATVFAADLKQIAHAEGDSTGFVTHAVGSADGDTAAFAYAVGDGQHPDRHLIVTVSTDGTTFSTISNSVPVGLTQCADGHVSWLEAASPAPSFDGGELGRDVAVSRITASGPADIRSEVLPASPAPVWGRAGCGDTASWVSGDGTAVTVEEGAATRATVSTFRPASEARGKDTSEGTTADGSIHRISADGIVESYTFTPEPRFHSADSGPVGITGATVTGGGDVAPFVVTWDGDPSTGSFSATAFDPDDTTCTRDLGPVTLPADMTLLAATVPGETELSCGR</sequence>
<evidence type="ECO:0000256" key="1">
    <source>
        <dbReference type="SAM" id="MobiDB-lite"/>
    </source>
</evidence>
<dbReference type="SUPFAM" id="SSF63825">
    <property type="entry name" value="YWTD domain"/>
    <property type="match status" value="1"/>
</dbReference>
<keyword evidence="3" id="KW-1185">Reference proteome</keyword>
<reference evidence="2" key="1">
    <citation type="submission" date="2020-12" db="EMBL/GenBank/DDBJ databases">
        <title>Genome public.</title>
        <authorList>
            <person name="Sun Q."/>
        </authorList>
    </citation>
    <scope>NUCLEOTIDE SEQUENCE</scope>
    <source>
        <strain evidence="2">CCM 8863</strain>
    </source>
</reference>
<dbReference type="Proteomes" id="UP000645966">
    <property type="component" value="Unassembled WGS sequence"/>
</dbReference>
<gene>
    <name evidence="2" type="ORF">JDV75_00785</name>
</gene>
<feature type="region of interest" description="Disordered" evidence="1">
    <location>
        <begin position="264"/>
        <end position="283"/>
    </location>
</feature>
<comment type="caution">
    <text evidence="2">The sequence shown here is derived from an EMBL/GenBank/DDBJ whole genome shotgun (WGS) entry which is preliminary data.</text>
</comment>
<protein>
    <submittedName>
        <fullName evidence="2">Uncharacterized protein</fullName>
    </submittedName>
</protein>
<name>A0A934HWP2_9CORY</name>
<feature type="compositionally biased region" description="Polar residues" evidence="1">
    <location>
        <begin position="30"/>
        <end position="48"/>
    </location>
</feature>
<evidence type="ECO:0000313" key="3">
    <source>
        <dbReference type="Proteomes" id="UP000645966"/>
    </source>
</evidence>
<feature type="region of interest" description="Disordered" evidence="1">
    <location>
        <begin position="30"/>
        <end position="51"/>
    </location>
</feature>
<evidence type="ECO:0000313" key="2">
    <source>
        <dbReference type="EMBL" id="MBI8988303.1"/>
    </source>
</evidence>
<dbReference type="RefSeq" id="WP_198737359.1">
    <property type="nucleotide sequence ID" value="NZ_JAEIOS010000009.1"/>
</dbReference>
<organism evidence="2 3">
    <name type="scientific">Corynebacterium meridianum</name>
    <dbReference type="NCBI Taxonomy" id="2765363"/>
    <lineage>
        <taxon>Bacteria</taxon>
        <taxon>Bacillati</taxon>
        <taxon>Actinomycetota</taxon>
        <taxon>Actinomycetes</taxon>
        <taxon>Mycobacteriales</taxon>
        <taxon>Corynebacteriaceae</taxon>
        <taxon>Corynebacterium</taxon>
    </lineage>
</organism>
<accession>A0A934HWP2</accession>
<dbReference type="AlphaFoldDB" id="A0A934HWP2"/>
<proteinExistence type="predicted"/>
<dbReference type="EMBL" id="JAEIOS010000009">
    <property type="protein sequence ID" value="MBI8988303.1"/>
    <property type="molecule type" value="Genomic_DNA"/>
</dbReference>
<dbReference type="PROSITE" id="PS51257">
    <property type="entry name" value="PROKAR_LIPOPROTEIN"/>
    <property type="match status" value="1"/>
</dbReference>